<sequence>MLFGTPLPGTPVNSPPGVPTASQAGQMPLFPPANLAAAAAARSAAAYDRSSPPADDFRAPEARADVRIPEARAPASRPSSPLQSPPGSSSEKPSGKQAKHKFIWTDWQSECLIEVMRAIAIEREGLVGRERIGSNDAKWERVASMMKARQFWAMTKEEKKEKKLPATFQKGWFELIDSFEGKKHTIEPMCMSESLDEPPSDEDPQQEPRSNVAESAEAAREAHTEANSKQNSGIKKRKKAKSTADDSIIQSIVGMTERVCSVEEKKLDLIRDCENRKLEIARDQVASVREQTQGFCGAMGQMAKSLDRIADSLHSRRV</sequence>
<dbReference type="Proteomes" id="UP001633002">
    <property type="component" value="Unassembled WGS sequence"/>
</dbReference>
<comment type="caution">
    <text evidence="2">The sequence shown here is derived from an EMBL/GenBank/DDBJ whole genome shotgun (WGS) entry which is preliminary data.</text>
</comment>
<gene>
    <name evidence="2" type="ORF">R1sor_001065</name>
</gene>
<feature type="region of interest" description="Disordered" evidence="1">
    <location>
        <begin position="1"/>
        <end position="28"/>
    </location>
</feature>
<accession>A0ABD3GUY2</accession>
<name>A0ABD3GUY2_9MARC</name>
<dbReference type="EMBL" id="JBJQOH010000006">
    <property type="protein sequence ID" value="KAL3683043.1"/>
    <property type="molecule type" value="Genomic_DNA"/>
</dbReference>
<evidence type="ECO:0000313" key="3">
    <source>
        <dbReference type="Proteomes" id="UP001633002"/>
    </source>
</evidence>
<dbReference type="AlphaFoldDB" id="A0ABD3GUY2"/>
<feature type="region of interest" description="Disordered" evidence="1">
    <location>
        <begin position="41"/>
        <end position="99"/>
    </location>
</feature>
<dbReference type="PANTHER" id="PTHR33492:SF19">
    <property type="entry name" value="MYB-LIKE DOMAIN-CONTAINING PROTEIN"/>
    <property type="match status" value="1"/>
</dbReference>
<proteinExistence type="predicted"/>
<feature type="compositionally biased region" description="Basic and acidic residues" evidence="1">
    <location>
        <begin position="55"/>
        <end position="70"/>
    </location>
</feature>
<dbReference type="PANTHER" id="PTHR33492">
    <property type="entry name" value="OSJNBA0043A12.37 PROTEIN-RELATED"/>
    <property type="match status" value="1"/>
</dbReference>
<evidence type="ECO:0000256" key="1">
    <source>
        <dbReference type="SAM" id="MobiDB-lite"/>
    </source>
</evidence>
<evidence type="ECO:0008006" key="4">
    <source>
        <dbReference type="Google" id="ProtNLM"/>
    </source>
</evidence>
<protein>
    <recommendedName>
        <fullName evidence="4">Myb-like domain-containing protein</fullName>
    </recommendedName>
</protein>
<feature type="region of interest" description="Disordered" evidence="1">
    <location>
        <begin position="191"/>
        <end position="245"/>
    </location>
</feature>
<feature type="compositionally biased region" description="Acidic residues" evidence="1">
    <location>
        <begin position="194"/>
        <end position="205"/>
    </location>
</feature>
<organism evidence="2 3">
    <name type="scientific">Riccia sorocarpa</name>
    <dbReference type="NCBI Taxonomy" id="122646"/>
    <lineage>
        <taxon>Eukaryota</taxon>
        <taxon>Viridiplantae</taxon>
        <taxon>Streptophyta</taxon>
        <taxon>Embryophyta</taxon>
        <taxon>Marchantiophyta</taxon>
        <taxon>Marchantiopsida</taxon>
        <taxon>Marchantiidae</taxon>
        <taxon>Marchantiales</taxon>
        <taxon>Ricciaceae</taxon>
        <taxon>Riccia</taxon>
    </lineage>
</organism>
<feature type="compositionally biased region" description="Low complexity" evidence="1">
    <location>
        <begin position="71"/>
        <end position="96"/>
    </location>
</feature>
<feature type="compositionally biased region" description="Low complexity" evidence="1">
    <location>
        <begin position="41"/>
        <end position="54"/>
    </location>
</feature>
<keyword evidence="3" id="KW-1185">Reference proteome</keyword>
<feature type="compositionally biased region" description="Basic and acidic residues" evidence="1">
    <location>
        <begin position="217"/>
        <end position="226"/>
    </location>
</feature>
<evidence type="ECO:0000313" key="2">
    <source>
        <dbReference type="EMBL" id="KAL3683043.1"/>
    </source>
</evidence>
<reference evidence="2 3" key="1">
    <citation type="submission" date="2024-09" db="EMBL/GenBank/DDBJ databases">
        <title>Chromosome-scale assembly of Riccia sorocarpa.</title>
        <authorList>
            <person name="Paukszto L."/>
        </authorList>
    </citation>
    <scope>NUCLEOTIDE SEQUENCE [LARGE SCALE GENOMIC DNA]</scope>
    <source>
        <strain evidence="2">LP-2024</strain>
        <tissue evidence="2">Aerial parts of the thallus</tissue>
    </source>
</reference>